<feature type="region of interest" description="Disordered" evidence="1">
    <location>
        <begin position="169"/>
        <end position="205"/>
    </location>
</feature>
<dbReference type="GeneID" id="105233499"/>
<dbReference type="CDD" id="cd00821">
    <property type="entry name" value="PH"/>
    <property type="match status" value="1"/>
</dbReference>
<dbReference type="SUPFAM" id="SSF50729">
    <property type="entry name" value="PH domain-like"/>
    <property type="match status" value="1"/>
</dbReference>
<evidence type="ECO:0000313" key="4">
    <source>
        <dbReference type="RefSeq" id="XP_029409349.2"/>
    </source>
</evidence>
<dbReference type="AlphaFoldDB" id="A0A8N4L9N8"/>
<evidence type="ECO:0000313" key="6">
    <source>
        <dbReference type="RefSeq" id="XP_049308205.1"/>
    </source>
</evidence>
<reference evidence="4 5" key="1">
    <citation type="submission" date="2025-05" db="UniProtKB">
        <authorList>
            <consortium name="RefSeq"/>
        </authorList>
    </citation>
    <scope>IDENTIFICATION</scope>
    <source>
        <tissue evidence="4 5">Adult</tissue>
    </source>
</reference>
<feature type="region of interest" description="Disordered" evidence="1">
    <location>
        <begin position="587"/>
        <end position="645"/>
    </location>
</feature>
<feature type="region of interest" description="Disordered" evidence="1">
    <location>
        <begin position="512"/>
        <end position="566"/>
    </location>
</feature>
<feature type="compositionally biased region" description="Polar residues" evidence="1">
    <location>
        <begin position="108"/>
        <end position="125"/>
    </location>
</feature>
<protein>
    <submittedName>
        <fullName evidence="4 5">Uncharacterized protein LOC105233499 isoform X1</fullName>
    </submittedName>
</protein>
<gene>
    <name evidence="4 5 6" type="primary">LOC105233499</name>
</gene>
<organism evidence="3 4">
    <name type="scientific">Bactrocera dorsalis</name>
    <name type="common">Oriental fruit fly</name>
    <name type="synonym">Dacus dorsalis</name>
    <dbReference type="NCBI Taxonomy" id="27457"/>
    <lineage>
        <taxon>Eukaryota</taxon>
        <taxon>Metazoa</taxon>
        <taxon>Ecdysozoa</taxon>
        <taxon>Arthropoda</taxon>
        <taxon>Hexapoda</taxon>
        <taxon>Insecta</taxon>
        <taxon>Pterygota</taxon>
        <taxon>Neoptera</taxon>
        <taxon>Endopterygota</taxon>
        <taxon>Diptera</taxon>
        <taxon>Brachycera</taxon>
        <taxon>Muscomorpha</taxon>
        <taxon>Tephritoidea</taxon>
        <taxon>Tephritidae</taxon>
        <taxon>Bactrocera</taxon>
        <taxon>Bactrocera</taxon>
    </lineage>
</organism>
<dbReference type="Proteomes" id="UP001652620">
    <property type="component" value="Chromosome 3"/>
</dbReference>
<dbReference type="KEGG" id="bdr:105233499"/>
<feature type="compositionally biased region" description="Low complexity" evidence="1">
    <location>
        <begin position="587"/>
        <end position="603"/>
    </location>
</feature>
<dbReference type="Pfam" id="PF00169">
    <property type="entry name" value="PH"/>
    <property type="match status" value="1"/>
</dbReference>
<dbReference type="OrthoDB" id="243840at2759"/>
<name>A0A8N4L9N8_BACDO</name>
<feature type="compositionally biased region" description="Polar residues" evidence="1">
    <location>
        <begin position="536"/>
        <end position="545"/>
    </location>
</feature>
<accession>A0A8N4L9N8</accession>
<proteinExistence type="predicted"/>
<feature type="compositionally biased region" description="Low complexity" evidence="1">
    <location>
        <begin position="546"/>
        <end position="566"/>
    </location>
</feature>
<evidence type="ECO:0000313" key="5">
    <source>
        <dbReference type="RefSeq" id="XP_049308204.1"/>
    </source>
</evidence>
<feature type="compositionally biased region" description="Gly residues" evidence="1">
    <location>
        <begin position="140"/>
        <end position="149"/>
    </location>
</feature>
<evidence type="ECO:0000259" key="2">
    <source>
        <dbReference type="PROSITE" id="PS50003"/>
    </source>
</evidence>
<dbReference type="SMART" id="SM00233">
    <property type="entry name" value="PH"/>
    <property type="match status" value="1"/>
</dbReference>
<keyword evidence="3" id="KW-1185">Reference proteome</keyword>
<feature type="region of interest" description="Disordered" evidence="1">
    <location>
        <begin position="108"/>
        <end position="154"/>
    </location>
</feature>
<feature type="domain" description="PH" evidence="2">
    <location>
        <begin position="253"/>
        <end position="355"/>
    </location>
</feature>
<dbReference type="RefSeq" id="XP_049308205.1">
    <property type="nucleotide sequence ID" value="XM_049452248.1"/>
</dbReference>
<dbReference type="RefSeq" id="XP_029409349.2">
    <property type="nucleotide sequence ID" value="XM_029553489.2"/>
</dbReference>
<dbReference type="PROSITE" id="PS50003">
    <property type="entry name" value="PH_DOMAIN"/>
    <property type="match status" value="1"/>
</dbReference>
<evidence type="ECO:0000313" key="3">
    <source>
        <dbReference type="Proteomes" id="UP001652620"/>
    </source>
</evidence>
<dbReference type="Gene3D" id="2.30.29.30">
    <property type="entry name" value="Pleckstrin-homology domain (PH domain)/Phosphotyrosine-binding domain (PTB)"/>
    <property type="match status" value="1"/>
</dbReference>
<dbReference type="InterPro" id="IPR001849">
    <property type="entry name" value="PH_domain"/>
</dbReference>
<feature type="compositionally biased region" description="Basic and acidic residues" evidence="1">
    <location>
        <begin position="608"/>
        <end position="625"/>
    </location>
</feature>
<sequence>MARKEQPAANDIEQFLRDVREHFRASLETSEYENTSNMFHVTEADATLKLLIRCEMLLANCALKDANATTLNNNKSIIVNGKMESNEVYDGINGANRVNDPSMQVHTRHTTASSQGNNATKNITKQTERSHEDASYLDMSGGGGGGGRTSGKKSNSWYDEWNSDMKSDKTFRCSGRLGNKTNSKAYSDEDVDVDEEDSDANEDDNISQNYDICQVSSHGRDEMQKAITPELEPMQAIDCPYMDLPAGHLSIQHATKFGQLQRVEKRLFFDQCKKYYCGVLDDWLLCYADGPTSAHPTITLYLKHNGVEIEHYGEGKRREVCFQITTADPNKKFLFQANSEVDAKEWIIAVEAAIRGDTSPASLIRNTRKLPTPPMAKKMTFMSHINNAPTHDCIYEEPSPLFQTEKTSNKPKPNLPTKKDATATVDLINELEYDIPKYPPQPVKSADTSQSELETAELLNLNENSVLNTEKLEFQSIVKDVHSKLSSQLSGGPTPERLKKALIKTYSGSSASDVEALALTPTSPNTVKENKKQRKSTTPNVSPQKSNNSVHGSPSNNNNSSNNTVSVNDRVGVKCFDKWFFNRMNKTTSSGRSTSSSNSAPSSPAKCKQSEKENLLQSLDSHDAVDGGGGGGVNDGLHTNSSNPSSPILKNTFSSCSAGVDTSMKSKVDLIIKEFETSAHMGMLTMETLAGSAVASLSSFCDKDCNNYEPIMTVTTPPSSFLKKI</sequence>
<feature type="compositionally biased region" description="Acidic residues" evidence="1">
    <location>
        <begin position="188"/>
        <end position="205"/>
    </location>
</feature>
<dbReference type="RefSeq" id="XP_049308204.1">
    <property type="nucleotide sequence ID" value="XM_049452247.1"/>
</dbReference>
<evidence type="ECO:0000256" key="1">
    <source>
        <dbReference type="SAM" id="MobiDB-lite"/>
    </source>
</evidence>
<dbReference type="InterPro" id="IPR011993">
    <property type="entry name" value="PH-like_dom_sf"/>
</dbReference>